<reference evidence="5" key="1">
    <citation type="journal article" date="2018" name="Gigascience">
        <title>Genome assembly of the Pink Ipe (Handroanthus impetiginosus, Bignoniaceae), a highly valued, ecologically keystone Neotropical timber forest tree.</title>
        <authorList>
            <person name="Silva-Junior O.B."/>
            <person name="Grattapaglia D."/>
            <person name="Novaes E."/>
            <person name="Collevatti R.G."/>
        </authorList>
    </citation>
    <scope>NUCLEOTIDE SEQUENCE [LARGE SCALE GENOMIC DNA]</scope>
    <source>
        <strain evidence="5">cv. UFG-1</strain>
    </source>
</reference>
<dbReference type="PANTHER" id="PTHR31662:SF108">
    <property type="entry name" value="TRANSCRIPTION FACTOR GEBP FAMILY-RELATED"/>
    <property type="match status" value="1"/>
</dbReference>
<dbReference type="InterPro" id="IPR007592">
    <property type="entry name" value="GEBP"/>
</dbReference>
<dbReference type="Proteomes" id="UP000231279">
    <property type="component" value="Unassembled WGS sequence"/>
</dbReference>
<dbReference type="Pfam" id="PF04504">
    <property type="entry name" value="GeBP-like_DBD"/>
    <property type="match status" value="1"/>
</dbReference>
<evidence type="ECO:0000313" key="5">
    <source>
        <dbReference type="Proteomes" id="UP000231279"/>
    </source>
</evidence>
<dbReference type="AlphaFoldDB" id="A0A2G9HBT4"/>
<feature type="compositionally biased region" description="Polar residues" evidence="2">
    <location>
        <begin position="1"/>
        <end position="11"/>
    </location>
</feature>
<comment type="caution">
    <text evidence="4">The sequence shown here is derived from an EMBL/GenBank/DDBJ whole genome shotgun (WGS) entry which is preliminary data.</text>
</comment>
<dbReference type="GO" id="GO:0006355">
    <property type="term" value="P:regulation of DNA-templated transcription"/>
    <property type="evidence" value="ECO:0007669"/>
    <property type="project" value="InterPro"/>
</dbReference>
<evidence type="ECO:0000256" key="2">
    <source>
        <dbReference type="SAM" id="MobiDB-lite"/>
    </source>
</evidence>
<feature type="compositionally biased region" description="Basic and acidic residues" evidence="2">
    <location>
        <begin position="12"/>
        <end position="22"/>
    </location>
</feature>
<dbReference type="OrthoDB" id="661680at2759"/>
<feature type="region of interest" description="Disordered" evidence="2">
    <location>
        <begin position="1"/>
        <end position="150"/>
    </location>
</feature>
<dbReference type="PANTHER" id="PTHR31662">
    <property type="entry name" value="BNAANNG10740D PROTEIN-RELATED"/>
    <property type="match status" value="1"/>
</dbReference>
<sequence>MAPKSLSSSRQPSKEKEEKEEPSSEEEEEEEETEEESEEGSSEEEKENPSQEENEEEPSSEDEEEDQQTVKGNKTPIPVPKSDKKDGSDSETESDGGSPSDYKLQPVSKTPKPAGKRTHEEAGNGKQSLTSSKRSRLEEKKSSSTPGGITRLWSNEDEIAVLNGMIEFRDVKGLDPNADMGAFHNFVKGKLKVDFSRDQLRTKINRMKKRFLNALKKGENGSVPVFSKPHEDMAFELSKKIWGGIQERSKNVVANGNHEDVKKDIVKAKKKIGGDEKEIVTKEKDGEKGDFWSKYPFLSISFGKTVGNFPSLGMPEAGMGFIKERLSSIGDARAKELDEKWKKLIVEENEINYKMLTLMKEQIKMAFDL</sequence>
<protein>
    <recommendedName>
        <fullName evidence="3">Glabrous enhancer-binding protein-like DBD domain-containing protein</fullName>
    </recommendedName>
</protein>
<comment type="similarity">
    <text evidence="1">Belongs to the GeBP family.</text>
</comment>
<dbReference type="InterPro" id="IPR053932">
    <property type="entry name" value="GeBP-like_DBD"/>
</dbReference>
<evidence type="ECO:0000259" key="3">
    <source>
        <dbReference type="Pfam" id="PF04504"/>
    </source>
</evidence>
<organism evidence="4 5">
    <name type="scientific">Handroanthus impetiginosus</name>
    <dbReference type="NCBI Taxonomy" id="429701"/>
    <lineage>
        <taxon>Eukaryota</taxon>
        <taxon>Viridiplantae</taxon>
        <taxon>Streptophyta</taxon>
        <taxon>Embryophyta</taxon>
        <taxon>Tracheophyta</taxon>
        <taxon>Spermatophyta</taxon>
        <taxon>Magnoliopsida</taxon>
        <taxon>eudicotyledons</taxon>
        <taxon>Gunneridae</taxon>
        <taxon>Pentapetalae</taxon>
        <taxon>asterids</taxon>
        <taxon>lamiids</taxon>
        <taxon>Lamiales</taxon>
        <taxon>Bignoniaceae</taxon>
        <taxon>Crescentiina</taxon>
        <taxon>Tabebuia alliance</taxon>
        <taxon>Handroanthus</taxon>
    </lineage>
</organism>
<evidence type="ECO:0000313" key="4">
    <source>
        <dbReference type="EMBL" id="PIN14923.1"/>
    </source>
</evidence>
<proteinExistence type="inferred from homology"/>
<dbReference type="STRING" id="429701.A0A2G9HBT4"/>
<dbReference type="GO" id="GO:0005634">
    <property type="term" value="C:nucleus"/>
    <property type="evidence" value="ECO:0007669"/>
    <property type="project" value="TreeGrafter"/>
</dbReference>
<dbReference type="EMBL" id="NKXS01002184">
    <property type="protein sequence ID" value="PIN14923.1"/>
    <property type="molecule type" value="Genomic_DNA"/>
</dbReference>
<evidence type="ECO:0000256" key="1">
    <source>
        <dbReference type="ARBA" id="ARBA00010820"/>
    </source>
</evidence>
<feature type="domain" description="Glabrous enhancer-binding protein-like DBD" evidence="3">
    <location>
        <begin position="150"/>
        <end position="243"/>
    </location>
</feature>
<name>A0A2G9HBT4_9LAMI</name>
<accession>A0A2G9HBT4</accession>
<feature type="compositionally biased region" description="Acidic residues" evidence="2">
    <location>
        <begin position="23"/>
        <end position="67"/>
    </location>
</feature>
<gene>
    <name evidence="4" type="ORF">CDL12_12433</name>
</gene>
<keyword evidence="5" id="KW-1185">Reference proteome</keyword>